<feature type="transmembrane region" description="Helical" evidence="6">
    <location>
        <begin position="20"/>
        <end position="45"/>
    </location>
</feature>
<dbReference type="PANTHER" id="PTHR42893">
    <property type="entry name" value="PROTEIN DETOXIFICATION 44, CHLOROPLASTIC-RELATED"/>
    <property type="match status" value="1"/>
</dbReference>
<feature type="transmembrane region" description="Helical" evidence="6">
    <location>
        <begin position="256"/>
        <end position="275"/>
    </location>
</feature>
<accession>A6FYK7</accession>
<organism evidence="7 8">
    <name type="scientific">Plesiocystis pacifica SIR-1</name>
    <dbReference type="NCBI Taxonomy" id="391625"/>
    <lineage>
        <taxon>Bacteria</taxon>
        <taxon>Pseudomonadati</taxon>
        <taxon>Myxococcota</taxon>
        <taxon>Polyangia</taxon>
        <taxon>Nannocystales</taxon>
        <taxon>Nannocystaceae</taxon>
        <taxon>Plesiocystis</taxon>
    </lineage>
</organism>
<protein>
    <submittedName>
        <fullName evidence="7">Putative membrane protein (DNA-damage-inducible protein)</fullName>
    </submittedName>
</protein>
<keyword evidence="5 6" id="KW-0472">Membrane</keyword>
<dbReference type="OrthoDB" id="9789527at2"/>
<keyword evidence="3 6" id="KW-0812">Transmembrane</keyword>
<feature type="transmembrane region" description="Helical" evidence="6">
    <location>
        <begin position="141"/>
        <end position="160"/>
    </location>
</feature>
<reference evidence="7 8" key="1">
    <citation type="submission" date="2007-06" db="EMBL/GenBank/DDBJ databases">
        <authorList>
            <person name="Shimkets L."/>
            <person name="Ferriera S."/>
            <person name="Johnson J."/>
            <person name="Kravitz S."/>
            <person name="Beeson K."/>
            <person name="Sutton G."/>
            <person name="Rogers Y.-H."/>
            <person name="Friedman R."/>
            <person name="Frazier M."/>
            <person name="Venter J.C."/>
        </authorList>
    </citation>
    <scope>NUCLEOTIDE SEQUENCE [LARGE SCALE GENOMIC DNA]</scope>
    <source>
        <strain evidence="7 8">SIR-1</strain>
    </source>
</reference>
<dbReference type="Pfam" id="PF01554">
    <property type="entry name" value="MatE"/>
    <property type="match status" value="2"/>
</dbReference>
<feature type="transmembrane region" description="Helical" evidence="6">
    <location>
        <begin position="367"/>
        <end position="388"/>
    </location>
</feature>
<feature type="transmembrane region" description="Helical" evidence="6">
    <location>
        <begin position="400"/>
        <end position="419"/>
    </location>
</feature>
<keyword evidence="4 6" id="KW-1133">Transmembrane helix</keyword>
<keyword evidence="8" id="KW-1185">Reference proteome</keyword>
<dbReference type="Proteomes" id="UP000005801">
    <property type="component" value="Unassembled WGS sequence"/>
</dbReference>
<dbReference type="eggNOG" id="COG0534">
    <property type="taxonomic scope" value="Bacteria"/>
</dbReference>
<dbReference type="EMBL" id="ABCS01000004">
    <property type="protein sequence ID" value="EDM81279.1"/>
    <property type="molecule type" value="Genomic_DNA"/>
</dbReference>
<feature type="transmembrane region" description="Helical" evidence="6">
    <location>
        <begin position="425"/>
        <end position="445"/>
    </location>
</feature>
<dbReference type="GO" id="GO:0015297">
    <property type="term" value="F:antiporter activity"/>
    <property type="evidence" value="ECO:0007669"/>
    <property type="project" value="InterPro"/>
</dbReference>
<dbReference type="InterPro" id="IPR002528">
    <property type="entry name" value="MATE_fam"/>
</dbReference>
<dbReference type="PANTHER" id="PTHR42893:SF46">
    <property type="entry name" value="PROTEIN DETOXIFICATION 44, CHLOROPLASTIC"/>
    <property type="match status" value="1"/>
</dbReference>
<feature type="transmembrane region" description="Helical" evidence="6">
    <location>
        <begin position="325"/>
        <end position="347"/>
    </location>
</feature>
<name>A6FYK7_9BACT</name>
<comment type="similarity">
    <text evidence="2">Belongs to the multi antimicrobial extrusion (MATE) (TC 2.A.66.1) family.</text>
</comment>
<feature type="transmembrane region" description="Helical" evidence="6">
    <location>
        <begin position="51"/>
        <end position="73"/>
    </location>
</feature>
<evidence type="ECO:0000313" key="8">
    <source>
        <dbReference type="Proteomes" id="UP000005801"/>
    </source>
</evidence>
<sequence length="454" mass="47556">MAEPPDHEAAPGLRRRFLGLAVPSIVASLMVPVASLVDAAILGHLEVLEPLAGVALAGVVFDMLYWSFGFLRMGTTGLSAQAFGRGEVREVRALLLRAGLIACVLAGLILATQGPVAWLAFAVLDGEPAVEAAARAYFDARIWAAPAVLLNFCVTGWLLGLQRTRPILVLATVSNGTNVALDYLFIVEWGWGAAGAGWATMASQVASLLVALPIARRAWRELADGASGDADARSPDASEVLSWTRLRPLLSLGRDIWLRTLALIGAFAIFTNFSAAFSSTLLAANALLLRVLGLASYFVDGFAHATESLTGESAGRDDRGGLRRLLLLALRWGLGTGAAFAGAFIAFPGLFGLLTDQPELLATVVAARGWLVVVLLLGSLAYVLDGYFIGLAAGRTLSRAMLLSFGVGFLPLALASRYAGGGPSMLWFALIAFMAARGLTLAAAVPGTLRQPSA</sequence>
<comment type="caution">
    <text evidence="7">The sequence shown here is derived from an EMBL/GenBank/DDBJ whole genome shotgun (WGS) entry which is preliminary data.</text>
</comment>
<dbReference type="CDD" id="cd13136">
    <property type="entry name" value="MATE_DinF_like"/>
    <property type="match status" value="1"/>
</dbReference>
<evidence type="ECO:0000256" key="5">
    <source>
        <dbReference type="ARBA" id="ARBA00023136"/>
    </source>
</evidence>
<feature type="transmembrane region" description="Helical" evidence="6">
    <location>
        <begin position="94"/>
        <end position="121"/>
    </location>
</feature>
<dbReference type="NCBIfam" id="TIGR00797">
    <property type="entry name" value="matE"/>
    <property type="match status" value="1"/>
</dbReference>
<dbReference type="AlphaFoldDB" id="A6FYK7"/>
<proteinExistence type="inferred from homology"/>
<evidence type="ECO:0000256" key="3">
    <source>
        <dbReference type="ARBA" id="ARBA00022692"/>
    </source>
</evidence>
<dbReference type="GO" id="GO:0005886">
    <property type="term" value="C:plasma membrane"/>
    <property type="evidence" value="ECO:0007669"/>
    <property type="project" value="TreeGrafter"/>
</dbReference>
<feature type="transmembrane region" description="Helical" evidence="6">
    <location>
        <begin position="167"/>
        <end position="186"/>
    </location>
</feature>
<evidence type="ECO:0000256" key="4">
    <source>
        <dbReference type="ARBA" id="ARBA00022989"/>
    </source>
</evidence>
<evidence type="ECO:0000256" key="6">
    <source>
        <dbReference type="SAM" id="Phobius"/>
    </source>
</evidence>
<dbReference type="GO" id="GO:0042910">
    <property type="term" value="F:xenobiotic transmembrane transporter activity"/>
    <property type="evidence" value="ECO:0007669"/>
    <property type="project" value="InterPro"/>
</dbReference>
<dbReference type="InterPro" id="IPR044644">
    <property type="entry name" value="DinF-like"/>
</dbReference>
<dbReference type="RefSeq" id="WP_006969556.1">
    <property type="nucleotide sequence ID" value="NZ_ABCS01000004.1"/>
</dbReference>
<dbReference type="STRING" id="391625.PPSIR1_40385"/>
<comment type="subcellular location">
    <subcellularLocation>
        <location evidence="1">Membrane</location>
        <topology evidence="1">Multi-pass membrane protein</topology>
    </subcellularLocation>
</comment>
<gene>
    <name evidence="7" type="ORF">PPSIR1_40385</name>
</gene>
<evidence type="ECO:0000256" key="2">
    <source>
        <dbReference type="ARBA" id="ARBA00010199"/>
    </source>
</evidence>
<evidence type="ECO:0000313" key="7">
    <source>
        <dbReference type="EMBL" id="EDM81279.1"/>
    </source>
</evidence>
<evidence type="ECO:0000256" key="1">
    <source>
        <dbReference type="ARBA" id="ARBA00004141"/>
    </source>
</evidence>